<dbReference type="GO" id="GO:0004749">
    <property type="term" value="F:ribose phosphate diphosphokinase activity"/>
    <property type="evidence" value="ECO:0007669"/>
    <property type="project" value="UniProtKB-UniRule"/>
</dbReference>
<evidence type="ECO:0000256" key="11">
    <source>
        <dbReference type="ARBA" id="ARBA00061444"/>
    </source>
</evidence>
<feature type="domain" description="Ribose-phosphate pyrophosphokinase N-terminal" evidence="14">
    <location>
        <begin position="24"/>
        <end position="141"/>
    </location>
</feature>
<dbReference type="GO" id="GO:0002189">
    <property type="term" value="C:ribose phosphate diphosphokinase complex"/>
    <property type="evidence" value="ECO:0007669"/>
    <property type="project" value="TreeGrafter"/>
</dbReference>
<dbReference type="PANTHER" id="PTHR10210:SF41">
    <property type="entry name" value="RIBOSE-PHOSPHATE PYROPHOSPHOKINASE 1, CHLOROPLASTIC"/>
    <property type="match status" value="1"/>
</dbReference>
<comment type="pathway">
    <text evidence="1 12">Metabolic intermediate biosynthesis; 5-phospho-alpha-D-ribose 1-diphosphate biosynthesis; 5-phospho-alpha-D-ribose 1-diphosphate from D-ribose 5-phosphate (route I): step 1/1.</text>
</comment>
<evidence type="ECO:0000313" key="16">
    <source>
        <dbReference type="Proteomes" id="UP000219669"/>
    </source>
</evidence>
<dbReference type="InterPro" id="IPR029099">
    <property type="entry name" value="Pribosyltran_N"/>
</dbReference>
<evidence type="ECO:0000256" key="7">
    <source>
        <dbReference type="ARBA" id="ARBA00022840"/>
    </source>
</evidence>
<dbReference type="InterPro" id="IPR005946">
    <property type="entry name" value="Rib-P_diPkinase"/>
</dbReference>
<evidence type="ECO:0000256" key="3">
    <source>
        <dbReference type="ARBA" id="ARBA00022723"/>
    </source>
</evidence>
<dbReference type="NCBIfam" id="NF002320">
    <property type="entry name" value="PRK01259.1"/>
    <property type="match status" value="1"/>
</dbReference>
<dbReference type="CDD" id="cd06223">
    <property type="entry name" value="PRTases_typeI"/>
    <property type="match status" value="1"/>
</dbReference>
<keyword evidence="3 12" id="KW-0479">Metal-binding</keyword>
<evidence type="ECO:0000256" key="1">
    <source>
        <dbReference type="ARBA" id="ARBA00004996"/>
    </source>
</evidence>
<feature type="binding site" evidence="12">
    <location>
        <begin position="57"/>
        <end position="59"/>
    </location>
    <ligand>
        <name>ATP</name>
        <dbReference type="ChEBI" id="CHEBI:30616"/>
    </ligand>
</feature>
<comment type="catalytic activity">
    <reaction evidence="9 12">
        <text>D-ribose 5-phosphate + ATP = 5-phospho-alpha-D-ribose 1-diphosphate + AMP + H(+)</text>
        <dbReference type="Rhea" id="RHEA:15609"/>
        <dbReference type="ChEBI" id="CHEBI:15378"/>
        <dbReference type="ChEBI" id="CHEBI:30616"/>
        <dbReference type="ChEBI" id="CHEBI:58017"/>
        <dbReference type="ChEBI" id="CHEBI:78346"/>
        <dbReference type="ChEBI" id="CHEBI:456215"/>
        <dbReference type="EC" id="2.7.6.1"/>
    </reaction>
</comment>
<evidence type="ECO:0000256" key="6">
    <source>
        <dbReference type="ARBA" id="ARBA00022777"/>
    </source>
</evidence>
<dbReference type="InterPro" id="IPR037515">
    <property type="entry name" value="Rib-P_diPkinase_bac"/>
</dbReference>
<feature type="binding site" evidence="12">
    <location>
        <position position="215"/>
    </location>
    <ligand>
        <name>D-ribose 5-phosphate</name>
        <dbReference type="ChEBI" id="CHEBI:78346"/>
    </ligand>
</feature>
<name>A0A286EGS5_9NEIS</name>
<dbReference type="NCBIfam" id="TIGR01251">
    <property type="entry name" value="ribP_PPkin"/>
    <property type="match status" value="1"/>
</dbReference>
<dbReference type="GO" id="GO:0006015">
    <property type="term" value="P:5-phosphoribose 1-diphosphate biosynthetic process"/>
    <property type="evidence" value="ECO:0007669"/>
    <property type="project" value="UniProtKB-UniRule"/>
</dbReference>
<dbReference type="PROSITE" id="PS00114">
    <property type="entry name" value="PRPP_SYNTHASE"/>
    <property type="match status" value="1"/>
</dbReference>
<comment type="similarity">
    <text evidence="11 12">Belongs to the ribose-phosphate pyrophosphokinase family. Class I subfamily.</text>
</comment>
<dbReference type="InterPro" id="IPR029057">
    <property type="entry name" value="PRTase-like"/>
</dbReference>
<dbReference type="Pfam" id="PF13793">
    <property type="entry name" value="Pribosyltran_N"/>
    <property type="match status" value="1"/>
</dbReference>
<protein>
    <recommendedName>
        <fullName evidence="12">Ribose-phosphate pyrophosphokinase</fullName>
        <shortName evidence="12">RPPK</shortName>
        <ecNumber evidence="12">2.7.6.1</ecNumber>
    </recommendedName>
    <alternativeName>
        <fullName evidence="12">5-phospho-D-ribosyl alpha-1-diphosphate synthase</fullName>
    </alternativeName>
    <alternativeName>
        <fullName evidence="12">Phosphoribosyl diphosphate synthase</fullName>
    </alternativeName>
    <alternativeName>
        <fullName evidence="12">Phosphoribosyl pyrophosphate synthase</fullName>
        <shortName evidence="12">P-Rib-PP synthase</shortName>
        <shortName evidence="12">PRPP synthase</shortName>
        <shortName evidence="12">PRPPase</shortName>
    </alternativeName>
</protein>
<feature type="region of interest" description="Disordered" evidence="13">
    <location>
        <begin position="1"/>
        <end position="20"/>
    </location>
</feature>
<organism evidence="15 16">
    <name type="scientific">Alysiella filiformis DSM 16848</name>
    <dbReference type="NCBI Taxonomy" id="1120981"/>
    <lineage>
        <taxon>Bacteria</taxon>
        <taxon>Pseudomonadati</taxon>
        <taxon>Pseudomonadota</taxon>
        <taxon>Betaproteobacteria</taxon>
        <taxon>Neisseriales</taxon>
        <taxon>Neisseriaceae</taxon>
        <taxon>Alysiella</taxon>
    </lineage>
</organism>
<dbReference type="EC" id="2.7.6.1" evidence="12"/>
<dbReference type="GO" id="GO:0000287">
    <property type="term" value="F:magnesium ion binding"/>
    <property type="evidence" value="ECO:0007669"/>
    <property type="project" value="UniProtKB-UniRule"/>
</dbReference>
<keyword evidence="12" id="KW-0963">Cytoplasm</keyword>
<feature type="binding site" evidence="12">
    <location>
        <position position="239"/>
    </location>
    <ligand>
        <name>D-ribose 5-phosphate</name>
        <dbReference type="ChEBI" id="CHEBI:78346"/>
    </ligand>
</feature>
<accession>A0A286EGS5</accession>
<keyword evidence="6 12" id="KW-0418">Kinase</keyword>
<dbReference type="Pfam" id="PF14572">
    <property type="entry name" value="Pribosyl_synth"/>
    <property type="match status" value="1"/>
</dbReference>
<dbReference type="GO" id="GO:0005737">
    <property type="term" value="C:cytoplasm"/>
    <property type="evidence" value="ECO:0007669"/>
    <property type="project" value="UniProtKB-SubCell"/>
</dbReference>
<dbReference type="InterPro" id="IPR000836">
    <property type="entry name" value="PRTase_dom"/>
</dbReference>
<reference evidence="15 16" key="1">
    <citation type="submission" date="2017-09" db="EMBL/GenBank/DDBJ databases">
        <authorList>
            <person name="Ehlers B."/>
            <person name="Leendertz F.H."/>
        </authorList>
    </citation>
    <scope>NUCLEOTIDE SEQUENCE [LARGE SCALE GENOMIC DNA]</scope>
    <source>
        <strain evidence="15 16">DSM 16848</strain>
    </source>
</reference>
<evidence type="ECO:0000313" key="15">
    <source>
        <dbReference type="EMBL" id="SOD70098.1"/>
    </source>
</evidence>
<comment type="subunit">
    <text evidence="12">Homohexamer.</text>
</comment>
<keyword evidence="2 12" id="KW-0808">Transferase</keyword>
<keyword evidence="4 12" id="KW-0545">Nucleotide biosynthesis</keyword>
<sequence length="345" mass="37627">MFPNLKTRNKPNPSGEDEMANDSLMVFTGNANPEMAQRVAKHLDTTLGNASVKKFSDGEISVELLENVRGRDVFILQPTCAPTNDNLMEILTMADALKRASAGRITAAIPYFGYARQDRRPRSARVPISARLVANMLEAAGIDRVLTVDLHADQIQGFFNKPVDNIYATPILTHDIMQQRIENLIVVSPDIGGVVRARAVAKMLGTDLAIIDKRRPKANVAEVMNIIGDVQGKTCLLIDDMIDTANTLCKAASALKERGAERVLAYATHAVFSGGAVERLNTSDIDQVVITDTIPLSEAAQASSRIRQVSIAGLLAETVRRISNEESVSYLFNEDLVQPNSLFLL</sequence>
<evidence type="ECO:0000256" key="12">
    <source>
        <dbReference type="HAMAP-Rule" id="MF_00583"/>
    </source>
</evidence>
<proteinExistence type="inferred from homology"/>
<dbReference type="GO" id="GO:0005524">
    <property type="term" value="F:ATP binding"/>
    <property type="evidence" value="ECO:0007669"/>
    <property type="project" value="UniProtKB-KW"/>
</dbReference>
<dbReference type="Proteomes" id="UP000219669">
    <property type="component" value="Unassembled WGS sequence"/>
</dbReference>
<evidence type="ECO:0000256" key="4">
    <source>
        <dbReference type="ARBA" id="ARBA00022727"/>
    </source>
</evidence>
<comment type="cofactor">
    <cofactor evidence="12">
        <name>Mg(2+)</name>
        <dbReference type="ChEBI" id="CHEBI:18420"/>
    </cofactor>
    <text evidence="12">Binds 2 Mg(2+) ions per subunit.</text>
</comment>
<dbReference type="PANTHER" id="PTHR10210">
    <property type="entry name" value="RIBOSE-PHOSPHATE DIPHOSPHOKINASE FAMILY MEMBER"/>
    <property type="match status" value="1"/>
</dbReference>
<comment type="subcellular location">
    <subcellularLocation>
        <location evidence="12">Cytoplasm</location>
    </subcellularLocation>
</comment>
<feature type="binding site" evidence="12">
    <location>
        <position position="190"/>
    </location>
    <ligand>
        <name>Mg(2+)</name>
        <dbReference type="ChEBI" id="CHEBI:18420"/>
    </ligand>
</feature>
<dbReference type="FunFam" id="3.40.50.2020:FF:000001">
    <property type="entry name" value="Ribose-phosphate pyrophosphokinase"/>
    <property type="match status" value="1"/>
</dbReference>
<gene>
    <name evidence="12" type="primary">prs</name>
    <name evidence="15" type="ORF">SAMN02746062_01978</name>
</gene>
<evidence type="ECO:0000256" key="2">
    <source>
        <dbReference type="ARBA" id="ARBA00022679"/>
    </source>
</evidence>
<dbReference type="Gene3D" id="3.40.50.2020">
    <property type="match status" value="2"/>
</dbReference>
<evidence type="ECO:0000256" key="13">
    <source>
        <dbReference type="SAM" id="MobiDB-lite"/>
    </source>
</evidence>
<evidence type="ECO:0000259" key="14">
    <source>
        <dbReference type="Pfam" id="PF13793"/>
    </source>
</evidence>
<keyword evidence="8 12" id="KW-0460">Magnesium</keyword>
<dbReference type="GO" id="GO:0009156">
    <property type="term" value="P:ribonucleoside monophosphate biosynthetic process"/>
    <property type="evidence" value="ECO:0007669"/>
    <property type="project" value="InterPro"/>
</dbReference>
<dbReference type="GO" id="GO:0016301">
    <property type="term" value="F:kinase activity"/>
    <property type="evidence" value="ECO:0007669"/>
    <property type="project" value="UniProtKB-KW"/>
</dbReference>
<dbReference type="InterPro" id="IPR000842">
    <property type="entry name" value="PRib_PP_synth_CS"/>
</dbReference>
<dbReference type="SMART" id="SM01400">
    <property type="entry name" value="Pribosyltran_N"/>
    <property type="match status" value="1"/>
</dbReference>
<feature type="binding site" evidence="12">
    <location>
        <begin position="116"/>
        <end position="117"/>
    </location>
    <ligand>
        <name>ATP</name>
        <dbReference type="ChEBI" id="CHEBI:30616"/>
    </ligand>
</feature>
<keyword evidence="5 12" id="KW-0547">Nucleotide-binding</keyword>
<evidence type="ECO:0000256" key="8">
    <source>
        <dbReference type="ARBA" id="ARBA00022842"/>
    </source>
</evidence>
<dbReference type="GO" id="GO:0006164">
    <property type="term" value="P:purine nucleotide biosynthetic process"/>
    <property type="evidence" value="ECO:0007669"/>
    <property type="project" value="TreeGrafter"/>
</dbReference>
<evidence type="ECO:0000256" key="10">
    <source>
        <dbReference type="ARBA" id="ARBA00054914"/>
    </source>
</evidence>
<evidence type="ECO:0000256" key="5">
    <source>
        <dbReference type="ARBA" id="ARBA00022741"/>
    </source>
</evidence>
<dbReference type="UniPathway" id="UPA00087">
    <property type="reaction ID" value="UER00172"/>
</dbReference>
<dbReference type="SUPFAM" id="SSF53271">
    <property type="entry name" value="PRTase-like"/>
    <property type="match status" value="1"/>
</dbReference>
<keyword evidence="7 12" id="KW-0067">ATP-binding</keyword>
<keyword evidence="16" id="KW-1185">Reference proteome</keyword>
<feature type="active site" evidence="12">
    <location>
        <position position="213"/>
    </location>
</feature>
<feature type="binding site" evidence="12">
    <location>
        <position position="151"/>
    </location>
    <ligand>
        <name>Mg(2+)</name>
        <dbReference type="ChEBI" id="CHEBI:18420"/>
    </ligand>
</feature>
<feature type="binding site" evidence="12">
    <location>
        <begin position="243"/>
        <end position="247"/>
    </location>
    <ligand>
        <name>D-ribose 5-phosphate</name>
        <dbReference type="ChEBI" id="CHEBI:78346"/>
    </ligand>
</feature>
<dbReference type="EMBL" id="OCNF01000022">
    <property type="protein sequence ID" value="SOD70098.1"/>
    <property type="molecule type" value="Genomic_DNA"/>
</dbReference>
<evidence type="ECO:0000256" key="9">
    <source>
        <dbReference type="ARBA" id="ARBA00049535"/>
    </source>
</evidence>
<dbReference type="HAMAP" id="MF_00583_B">
    <property type="entry name" value="RibP_PPkinase_B"/>
    <property type="match status" value="1"/>
</dbReference>
<dbReference type="AlphaFoldDB" id="A0A286EGS5"/>
<comment type="function">
    <text evidence="10 12">Involved in the biosynthesis of the central metabolite phospho-alpha-D-ribosyl-1-pyrophosphate (PRPP) via the transfer of pyrophosphoryl group from ATP to 1-hydroxyl of ribose-5-phosphate (Rib-5-P).</text>
</comment>